<accession>A0A660SMT6</accession>
<dbReference type="InterPro" id="IPR011050">
    <property type="entry name" value="Pectin_lyase_fold/virulence"/>
</dbReference>
<evidence type="ECO:0000313" key="2">
    <source>
        <dbReference type="Proteomes" id="UP000271125"/>
    </source>
</evidence>
<evidence type="ECO:0008006" key="3">
    <source>
        <dbReference type="Google" id="ProtNLM"/>
    </source>
</evidence>
<dbReference type="Proteomes" id="UP000271125">
    <property type="component" value="Unassembled WGS sequence"/>
</dbReference>
<dbReference type="InterPro" id="IPR012334">
    <property type="entry name" value="Pectin_lyas_fold"/>
</dbReference>
<protein>
    <recommendedName>
        <fullName evidence="3">Right handed beta helix domain-containing protein</fullName>
    </recommendedName>
</protein>
<organism evidence="1 2">
    <name type="scientific">candidate division TA06 bacterium</name>
    <dbReference type="NCBI Taxonomy" id="2250710"/>
    <lineage>
        <taxon>Bacteria</taxon>
        <taxon>Bacteria division TA06</taxon>
    </lineage>
</organism>
<evidence type="ECO:0000313" key="1">
    <source>
        <dbReference type="EMBL" id="RKX72053.1"/>
    </source>
</evidence>
<dbReference type="SUPFAM" id="SSF51126">
    <property type="entry name" value="Pectin lyase-like"/>
    <property type="match status" value="1"/>
</dbReference>
<comment type="caution">
    <text evidence="1">The sequence shown here is derived from an EMBL/GenBank/DDBJ whole genome shotgun (WGS) entry which is preliminary data.</text>
</comment>
<dbReference type="Gene3D" id="2.160.20.10">
    <property type="entry name" value="Single-stranded right-handed beta-helix, Pectin lyase-like"/>
    <property type="match status" value="1"/>
</dbReference>
<sequence length="527" mass="58622">MKRLILYIFLGMILFRVQTAEALTYYMPDDFANLHESFSTMQGGDTLIIRDGTYTGDGNVIDHTNHPPNGTEGDYTFVMAENNGKAIFDGENSRGMMNLQGGGVAGNYAYIQFEGIIWCNSSYSLVNLSSVDHIKLFRCSVYDAGGVGQGYDGFEADHCSYILFEDCWSYGAGRKHFYIGKFAEKVVVRRCAVRHDRHYLYNDQESFMAYDSKEVEFQNCISIDGDQGNFYTGGNGDPINPNSFLTRNTSDGYALDNVYFRGCISIANKDMVGMGGSNDCGVDFINCIHWGSHRGSRMRGAGSNFNHCTLGDIDGTTTWSAGAYLEAHDPITNSIIFGVFNYYGIWNALGNDYNCLYNNQTNYIGATAGQHSLCSENSNTIDPITGTPGNGVTSLKYLPRIENGSDLDGTASDGEDRGATILYKIGVDGTLWGETGYDSVTNEPLWPFPNEDIIRERMKTYIYVDTISGDTLRGDRGFCKDTVQLNGIDERTLTSYIWEYLGNQMPDSIYGMEEIRNRVKAYPNPCR</sequence>
<dbReference type="EMBL" id="QNBD01000054">
    <property type="protein sequence ID" value="RKX72053.1"/>
    <property type="molecule type" value="Genomic_DNA"/>
</dbReference>
<proteinExistence type="predicted"/>
<reference evidence="1 2" key="1">
    <citation type="submission" date="2018-06" db="EMBL/GenBank/DDBJ databases">
        <title>Extensive metabolic versatility and redundancy in microbially diverse, dynamic hydrothermal sediments.</title>
        <authorList>
            <person name="Dombrowski N."/>
            <person name="Teske A."/>
            <person name="Baker B.J."/>
        </authorList>
    </citation>
    <scope>NUCLEOTIDE SEQUENCE [LARGE SCALE GENOMIC DNA]</scope>
    <source>
        <strain evidence="1">B10_G13</strain>
    </source>
</reference>
<name>A0A660SMT6_UNCT6</name>
<dbReference type="AlphaFoldDB" id="A0A660SMT6"/>
<feature type="non-terminal residue" evidence="1">
    <location>
        <position position="527"/>
    </location>
</feature>
<gene>
    <name evidence="1" type="ORF">DRP43_01695</name>
</gene>